<accession>A0ABM9PFY6</accession>
<dbReference type="Gene3D" id="3.10.450.50">
    <property type="match status" value="1"/>
</dbReference>
<evidence type="ECO:0000259" key="1">
    <source>
        <dbReference type="Pfam" id="PF17775"/>
    </source>
</evidence>
<evidence type="ECO:0000313" key="3">
    <source>
        <dbReference type="Proteomes" id="UP001497527"/>
    </source>
</evidence>
<comment type="caution">
    <text evidence="2">The sequence shown here is derived from an EMBL/GenBank/DDBJ whole genome shotgun (WGS) entry which is preliminary data.</text>
</comment>
<feature type="domain" description="YchJ-like middle NTF2-like" evidence="1">
    <location>
        <begin position="27"/>
        <end position="126"/>
    </location>
</feature>
<protein>
    <submittedName>
        <fullName evidence="2">SEC-C motif domain protein</fullName>
    </submittedName>
</protein>
<gene>
    <name evidence="2" type="ORF">T190423A01A_80071</name>
</gene>
<organism evidence="2 3">
    <name type="scientific">Tenacibaculum polynesiense</name>
    <dbReference type="NCBI Taxonomy" id="3137857"/>
    <lineage>
        <taxon>Bacteria</taxon>
        <taxon>Pseudomonadati</taxon>
        <taxon>Bacteroidota</taxon>
        <taxon>Flavobacteriia</taxon>
        <taxon>Flavobacteriales</taxon>
        <taxon>Flavobacteriaceae</taxon>
        <taxon>Tenacibaculum</taxon>
    </lineage>
</organism>
<evidence type="ECO:0000313" key="2">
    <source>
        <dbReference type="EMBL" id="CAL2104534.1"/>
    </source>
</evidence>
<dbReference type="InterPro" id="IPR032710">
    <property type="entry name" value="NTF2-like_dom_sf"/>
</dbReference>
<dbReference type="Proteomes" id="UP001497527">
    <property type="component" value="Unassembled WGS sequence"/>
</dbReference>
<sequence>MQCPCNPNKKYIDCCKIAHTNIDDVTTAEQLMRSRYSAFVLADIAYLQKSHHTTTRPNKREKKEILQWTKSVQWLKLEVLNTSKGGSNDIIGTVEFKAYFIENGQIDIIHENSTFSKENNHWVYVTAKK</sequence>
<keyword evidence="3" id="KW-1185">Reference proteome</keyword>
<reference evidence="2 3" key="1">
    <citation type="submission" date="2024-05" db="EMBL/GenBank/DDBJ databases">
        <authorList>
            <person name="Duchaud E."/>
        </authorList>
    </citation>
    <scope>NUCLEOTIDE SEQUENCE [LARGE SCALE GENOMIC DNA]</scope>
    <source>
        <strain evidence="2">Ena-SAMPLE-TAB-13-05-2024-13:56:06:370-140308</strain>
    </source>
</reference>
<dbReference type="EMBL" id="CAXJIO010000017">
    <property type="protein sequence ID" value="CAL2104534.1"/>
    <property type="molecule type" value="Genomic_DNA"/>
</dbReference>
<dbReference type="Pfam" id="PF17775">
    <property type="entry name" value="YchJ_M-like"/>
    <property type="match status" value="1"/>
</dbReference>
<proteinExistence type="predicted"/>
<name>A0ABM9PFY6_9FLAO</name>
<dbReference type="SUPFAM" id="SSF54427">
    <property type="entry name" value="NTF2-like"/>
    <property type="match status" value="1"/>
</dbReference>
<dbReference type="InterPro" id="IPR048469">
    <property type="entry name" value="YchJ-like_M"/>
</dbReference>